<sequence length="126" mass="13480">MAIERESIKQGVPAAKGYETTKRPETSRWVVRTNNSSQRLSSSGYEVQSGISSICQNLLMVASIDSTVVMKERKGCGPCGETAPIKTHPKTVLKASGSPGLPFLLPSRSNETKTSAPSKMSIEPGK</sequence>
<comment type="caution">
    <text evidence="2">The sequence shown here is derived from an EMBL/GenBank/DDBJ whole genome shotgun (WGS) entry which is preliminary data.</text>
</comment>
<accession>A0AAV2MWP2</accession>
<evidence type="ECO:0000256" key="1">
    <source>
        <dbReference type="SAM" id="MobiDB-lite"/>
    </source>
</evidence>
<dbReference type="EMBL" id="CAXIPU020000435">
    <property type="protein sequence ID" value="CAL1671918.1"/>
    <property type="molecule type" value="Genomic_DNA"/>
</dbReference>
<evidence type="ECO:0000313" key="3">
    <source>
        <dbReference type="Proteomes" id="UP001497644"/>
    </source>
</evidence>
<reference evidence="2" key="1">
    <citation type="submission" date="2024-04" db="EMBL/GenBank/DDBJ databases">
        <authorList>
            <consortium name="Molecular Ecology Group"/>
        </authorList>
    </citation>
    <scope>NUCLEOTIDE SEQUENCE</scope>
</reference>
<feature type="region of interest" description="Disordered" evidence="1">
    <location>
        <begin position="77"/>
        <end position="126"/>
    </location>
</feature>
<evidence type="ECO:0000313" key="2">
    <source>
        <dbReference type="EMBL" id="CAL1671918.1"/>
    </source>
</evidence>
<name>A0AAV2MWP2_9HYME</name>
<organism evidence="2 3">
    <name type="scientific">Lasius platythorax</name>
    <dbReference type="NCBI Taxonomy" id="488582"/>
    <lineage>
        <taxon>Eukaryota</taxon>
        <taxon>Metazoa</taxon>
        <taxon>Ecdysozoa</taxon>
        <taxon>Arthropoda</taxon>
        <taxon>Hexapoda</taxon>
        <taxon>Insecta</taxon>
        <taxon>Pterygota</taxon>
        <taxon>Neoptera</taxon>
        <taxon>Endopterygota</taxon>
        <taxon>Hymenoptera</taxon>
        <taxon>Apocrita</taxon>
        <taxon>Aculeata</taxon>
        <taxon>Formicoidea</taxon>
        <taxon>Formicidae</taxon>
        <taxon>Formicinae</taxon>
        <taxon>Lasius</taxon>
        <taxon>Lasius</taxon>
    </lineage>
</organism>
<gene>
    <name evidence="2" type="ORF">LPLAT_LOCUS5334</name>
</gene>
<proteinExistence type="predicted"/>
<feature type="region of interest" description="Disordered" evidence="1">
    <location>
        <begin position="1"/>
        <end position="25"/>
    </location>
</feature>
<feature type="compositionally biased region" description="Polar residues" evidence="1">
    <location>
        <begin position="107"/>
        <end position="118"/>
    </location>
</feature>
<protein>
    <submittedName>
        <fullName evidence="2">Uncharacterized protein</fullName>
    </submittedName>
</protein>
<dbReference type="AlphaFoldDB" id="A0AAV2MWP2"/>
<dbReference type="Proteomes" id="UP001497644">
    <property type="component" value="Unassembled WGS sequence"/>
</dbReference>
<keyword evidence="3" id="KW-1185">Reference proteome</keyword>